<dbReference type="Gene3D" id="2.160.20.120">
    <property type="match status" value="2"/>
</dbReference>
<proteinExistence type="predicted"/>
<feature type="chain" id="PRO_5026137414" evidence="1">
    <location>
        <begin position="18"/>
        <end position="276"/>
    </location>
</feature>
<sequence>MKKIVMFFLLVGGSVFAQSKETRQVNDFSSVKSSQAIEVNFTYGESKSVVVEVEKSENMKDVKTEVTATGELQIYIEQKKKNRKNWGFNSSEFGKVTVTVSNPTLEGVRASSSSKFNLLNKVIAKSFDVKTSSSAKFTGALVQADNLNIECSSSSKVQGEFEVMNKTSASASSSASIDISLKTSDVSLGVSSSARMSLSGKADSVNATASSSGNIKAGDFTTKVLEGKASSSGSMVFNVTDEVSGRASSSGRVLYTGGAKIVSSNTSSSGQVKNID</sequence>
<dbReference type="InterPro" id="IPR021255">
    <property type="entry name" value="DUF2807"/>
</dbReference>
<comment type="caution">
    <text evidence="3">The sequence shown here is derived from an EMBL/GenBank/DDBJ whole genome shotgun (WGS) entry which is preliminary data.</text>
</comment>
<dbReference type="RefSeq" id="WP_155092685.1">
    <property type="nucleotide sequence ID" value="NZ_CP102754.1"/>
</dbReference>
<name>A0A6I3LRR5_9FLAO</name>
<keyword evidence="1" id="KW-0732">Signal</keyword>
<evidence type="ECO:0000259" key="2">
    <source>
        <dbReference type="Pfam" id="PF10988"/>
    </source>
</evidence>
<evidence type="ECO:0000313" key="3">
    <source>
        <dbReference type="EMBL" id="MTG98665.1"/>
    </source>
</evidence>
<reference evidence="3 4" key="1">
    <citation type="submission" date="2019-11" db="EMBL/GenBank/DDBJ databases">
        <title>Genome of Strain BIT-d1.</title>
        <authorList>
            <person name="Yang Y."/>
        </authorList>
    </citation>
    <scope>NUCLEOTIDE SEQUENCE [LARGE SCALE GENOMIC DNA]</scope>
    <source>
        <strain evidence="3 4">BIT-d1</strain>
    </source>
</reference>
<evidence type="ECO:0000256" key="1">
    <source>
        <dbReference type="SAM" id="SignalP"/>
    </source>
</evidence>
<accession>A0A6I3LRR5</accession>
<protein>
    <submittedName>
        <fullName evidence="3">DUF2807 domain-containing protein</fullName>
    </submittedName>
</protein>
<feature type="signal peptide" evidence="1">
    <location>
        <begin position="1"/>
        <end position="17"/>
    </location>
</feature>
<organism evidence="3 4">
    <name type="scientific">Myroides albus</name>
    <dbReference type="NCBI Taxonomy" id="2562892"/>
    <lineage>
        <taxon>Bacteria</taxon>
        <taxon>Pseudomonadati</taxon>
        <taxon>Bacteroidota</taxon>
        <taxon>Flavobacteriia</taxon>
        <taxon>Flavobacteriales</taxon>
        <taxon>Flavobacteriaceae</taxon>
        <taxon>Myroides</taxon>
    </lineage>
</organism>
<dbReference type="EMBL" id="WMJX01000025">
    <property type="protein sequence ID" value="MTG98665.1"/>
    <property type="molecule type" value="Genomic_DNA"/>
</dbReference>
<keyword evidence="4" id="KW-1185">Reference proteome</keyword>
<dbReference type="Pfam" id="PF10988">
    <property type="entry name" value="DUF2807"/>
    <property type="match status" value="1"/>
</dbReference>
<feature type="domain" description="Putative auto-transporter adhesin head GIN" evidence="2">
    <location>
        <begin position="27"/>
        <end position="170"/>
    </location>
</feature>
<dbReference type="AlphaFoldDB" id="A0A6I3LRR5"/>
<dbReference type="OrthoDB" id="1334517at2"/>
<dbReference type="Proteomes" id="UP000438760">
    <property type="component" value="Unassembled WGS sequence"/>
</dbReference>
<gene>
    <name evidence="3" type="ORF">GJV76_11090</name>
</gene>
<evidence type="ECO:0000313" key="4">
    <source>
        <dbReference type="Proteomes" id="UP000438760"/>
    </source>
</evidence>